<dbReference type="InterPro" id="IPR014721">
    <property type="entry name" value="Ribsml_uS5_D2-typ_fold_subgr"/>
</dbReference>
<keyword evidence="2" id="KW-0472">Membrane</keyword>
<comment type="caution">
    <text evidence="5">The sequence shown here is derived from an EMBL/GenBank/DDBJ whole genome shotgun (WGS) entry which is preliminary data.</text>
</comment>
<proteinExistence type="inferred from homology"/>
<dbReference type="GO" id="GO:0030163">
    <property type="term" value="P:protein catabolic process"/>
    <property type="evidence" value="ECO:0007669"/>
    <property type="project" value="InterPro"/>
</dbReference>
<dbReference type="EMBL" id="NGJS01000002">
    <property type="protein sequence ID" value="RSU00144.1"/>
    <property type="molecule type" value="Genomic_DNA"/>
</dbReference>
<dbReference type="Pfam" id="PF05362">
    <property type="entry name" value="Lon_C"/>
    <property type="match status" value="1"/>
</dbReference>
<evidence type="ECO:0000256" key="1">
    <source>
        <dbReference type="PROSITE-ProRule" id="PRU01122"/>
    </source>
</evidence>
<feature type="active site" evidence="1">
    <location>
        <position position="238"/>
    </location>
</feature>
<feature type="transmembrane region" description="Helical" evidence="2">
    <location>
        <begin position="12"/>
        <end position="33"/>
    </location>
</feature>
<organism evidence="5 6">
    <name type="scientific">Vagococcus vulneris</name>
    <dbReference type="NCBI Taxonomy" id="1977869"/>
    <lineage>
        <taxon>Bacteria</taxon>
        <taxon>Bacillati</taxon>
        <taxon>Bacillota</taxon>
        <taxon>Bacilli</taxon>
        <taxon>Lactobacillales</taxon>
        <taxon>Enterococcaceae</taxon>
        <taxon>Vagococcus</taxon>
    </lineage>
</organism>
<evidence type="ECO:0000259" key="3">
    <source>
        <dbReference type="PROSITE" id="PS50106"/>
    </source>
</evidence>
<evidence type="ECO:0000256" key="2">
    <source>
        <dbReference type="SAM" id="Phobius"/>
    </source>
</evidence>
<dbReference type="PANTHER" id="PTHR10046">
    <property type="entry name" value="ATP DEPENDENT LON PROTEASE FAMILY MEMBER"/>
    <property type="match status" value="1"/>
</dbReference>
<keyword evidence="6" id="KW-1185">Reference proteome</keyword>
<dbReference type="GO" id="GO:0004176">
    <property type="term" value="F:ATP-dependent peptidase activity"/>
    <property type="evidence" value="ECO:0007669"/>
    <property type="project" value="UniProtKB-UniRule"/>
</dbReference>
<dbReference type="InterPro" id="IPR020568">
    <property type="entry name" value="Ribosomal_Su5_D2-typ_SF"/>
</dbReference>
<dbReference type="NCBIfam" id="NF041438">
    <property type="entry name" value="SepM_fam_S16"/>
    <property type="match status" value="1"/>
</dbReference>
<dbReference type="PROSITE" id="PS51786">
    <property type="entry name" value="LON_PROTEOLYTIC"/>
    <property type="match status" value="1"/>
</dbReference>
<keyword evidence="1" id="KW-0720">Serine protease</keyword>
<dbReference type="Gene3D" id="3.30.230.10">
    <property type="match status" value="1"/>
</dbReference>
<keyword evidence="1" id="KW-0378">Hydrolase</keyword>
<dbReference type="Proteomes" id="UP000287857">
    <property type="component" value="Unassembled WGS sequence"/>
</dbReference>
<name>A0A430A1A0_9ENTE</name>
<keyword evidence="2" id="KW-0812">Transmembrane</keyword>
<evidence type="ECO:0000259" key="4">
    <source>
        <dbReference type="PROSITE" id="PS51786"/>
    </source>
</evidence>
<dbReference type="EC" id="3.4.21.53" evidence="1"/>
<keyword evidence="1" id="KW-0645">Protease</keyword>
<comment type="catalytic activity">
    <reaction evidence="1">
        <text>Hydrolysis of proteins in presence of ATP.</text>
        <dbReference type="EC" id="3.4.21.53"/>
    </reaction>
</comment>
<accession>A0A430A1A0</accession>
<dbReference type="RefSeq" id="WP_125983096.1">
    <property type="nucleotide sequence ID" value="NZ_NGJS01000002.1"/>
</dbReference>
<dbReference type="SMART" id="SM00228">
    <property type="entry name" value="PDZ"/>
    <property type="match status" value="1"/>
</dbReference>
<dbReference type="InterPro" id="IPR036034">
    <property type="entry name" value="PDZ_sf"/>
</dbReference>
<evidence type="ECO:0000313" key="5">
    <source>
        <dbReference type="EMBL" id="RSU00144.1"/>
    </source>
</evidence>
<gene>
    <name evidence="5" type="ORF">CBF37_02260</name>
</gene>
<dbReference type="GO" id="GO:0004252">
    <property type="term" value="F:serine-type endopeptidase activity"/>
    <property type="evidence" value="ECO:0007669"/>
    <property type="project" value="UniProtKB-UniRule"/>
</dbReference>
<dbReference type="InterPro" id="IPR001478">
    <property type="entry name" value="PDZ"/>
</dbReference>
<dbReference type="GO" id="GO:0005524">
    <property type="term" value="F:ATP binding"/>
    <property type="evidence" value="ECO:0007669"/>
    <property type="project" value="InterPro"/>
</dbReference>
<dbReference type="SUPFAM" id="SSF50156">
    <property type="entry name" value="PDZ domain-like"/>
    <property type="match status" value="1"/>
</dbReference>
<feature type="active site" evidence="1">
    <location>
        <position position="283"/>
    </location>
</feature>
<dbReference type="SUPFAM" id="SSF54211">
    <property type="entry name" value="Ribosomal protein S5 domain 2-like"/>
    <property type="match status" value="1"/>
</dbReference>
<keyword evidence="2" id="KW-1133">Transmembrane helix</keyword>
<dbReference type="Pfam" id="PF13180">
    <property type="entry name" value="PDZ_2"/>
    <property type="match status" value="1"/>
</dbReference>
<feature type="domain" description="PDZ" evidence="3">
    <location>
        <begin position="102"/>
        <end position="175"/>
    </location>
</feature>
<dbReference type="OrthoDB" id="2356897at2"/>
<protein>
    <recommendedName>
        <fullName evidence="1">endopeptidase La</fullName>
        <ecNumber evidence="1">3.4.21.53</ecNumber>
    </recommendedName>
</protein>
<dbReference type="GO" id="GO:0006508">
    <property type="term" value="P:proteolysis"/>
    <property type="evidence" value="ECO:0007669"/>
    <property type="project" value="UniProtKB-KW"/>
</dbReference>
<dbReference type="AlphaFoldDB" id="A0A430A1A0"/>
<feature type="domain" description="Lon proteolytic" evidence="4">
    <location>
        <begin position="232"/>
        <end position="349"/>
    </location>
</feature>
<reference evidence="5 6" key="1">
    <citation type="submission" date="2017-05" db="EMBL/GenBank/DDBJ databases">
        <title>Vagococcus spp. assemblies.</title>
        <authorList>
            <person name="Gulvik C.A."/>
        </authorList>
    </citation>
    <scope>NUCLEOTIDE SEQUENCE [LARGE SCALE GENOMIC DNA]</scope>
    <source>
        <strain evidence="5 6">SS1995</strain>
    </source>
</reference>
<sequence length="350" mass="38703">MKKFKQKKFLQYFLLGVILLVAACTVIPVPYYLEMPGTAESLKDYMSVNGKRDKLNGEFLMTTVGIRQATVANYLMQPFVKNTDLVPKKDLIGDNSYKEYEEIQMIDMKNSQIQAMEVALTKADKTYTITNEGVYVLNVIKESPFTRKLKTGDIIIAIDGQKGETSKDLINLLKDKKVGSEVTVTFKNFSGKTADTKGKLIKLPNTKRSGIGVTLIDKIDIKTADKISFNLEEVGGPSAGLMFSLELYAMLSQKELTKGHIIAGTGTISSDGAVGPIGGIDKKVVAAEKAGAEFFFAPDDELTKEEKKEQPNWKSNYQEAVESAKRNKLTLQVIPVKTFDDAVKFLNNLP</sequence>
<dbReference type="InterPro" id="IPR027065">
    <property type="entry name" value="Lon_Prtase"/>
</dbReference>
<dbReference type="InterPro" id="IPR008269">
    <property type="entry name" value="Lon_proteolytic"/>
</dbReference>
<evidence type="ECO:0000313" key="6">
    <source>
        <dbReference type="Proteomes" id="UP000287857"/>
    </source>
</evidence>
<dbReference type="Gene3D" id="2.30.42.10">
    <property type="match status" value="1"/>
</dbReference>
<comment type="similarity">
    <text evidence="1">Belongs to the peptidase S16 family.</text>
</comment>
<dbReference type="PROSITE" id="PS51257">
    <property type="entry name" value="PROKAR_LIPOPROTEIN"/>
    <property type="match status" value="1"/>
</dbReference>
<dbReference type="PROSITE" id="PS50106">
    <property type="entry name" value="PDZ"/>
    <property type="match status" value="1"/>
</dbReference>